<dbReference type="Proteomes" id="UP000026961">
    <property type="component" value="Chromosome 6"/>
</dbReference>
<sequence>MGNAEEASSICGERRQGGWDELCDGARRASGVKSRHAEAMTQHILVRPTRGGGVRAGLDQIAWRNKRFWCRRYRVYRRSPSFRASLASAIAPPITGGQGPADELDGPATAGARLISGSAARRLATADEPLVLGLRSLVTTMHVAPPCHGHFTVPCISFVLFRSILWIENPQDR</sequence>
<evidence type="ECO:0000313" key="2">
    <source>
        <dbReference type="Proteomes" id="UP000026961"/>
    </source>
</evidence>
<dbReference type="AlphaFoldDB" id="A0A0E0AAT4"/>
<organism evidence="1">
    <name type="scientific">Oryza glumipatula</name>
    <dbReference type="NCBI Taxonomy" id="40148"/>
    <lineage>
        <taxon>Eukaryota</taxon>
        <taxon>Viridiplantae</taxon>
        <taxon>Streptophyta</taxon>
        <taxon>Embryophyta</taxon>
        <taxon>Tracheophyta</taxon>
        <taxon>Spermatophyta</taxon>
        <taxon>Magnoliopsida</taxon>
        <taxon>Liliopsida</taxon>
        <taxon>Poales</taxon>
        <taxon>Poaceae</taxon>
        <taxon>BOP clade</taxon>
        <taxon>Oryzoideae</taxon>
        <taxon>Oryzeae</taxon>
        <taxon>Oryzinae</taxon>
        <taxon>Oryza</taxon>
    </lineage>
</organism>
<proteinExistence type="predicted"/>
<dbReference type="EnsemblPlants" id="OGLUM06G19320.1">
    <property type="protein sequence ID" value="OGLUM06G19320.1"/>
    <property type="gene ID" value="OGLUM06G19320"/>
</dbReference>
<dbReference type="HOGENOM" id="CLU_1549977_0_0_1"/>
<accession>A0A0E0AAT4</accession>
<keyword evidence="2" id="KW-1185">Reference proteome</keyword>
<reference evidence="1" key="2">
    <citation type="submission" date="2018-05" db="EMBL/GenBank/DDBJ databases">
        <title>OgluRS3 (Oryza glumaepatula Reference Sequence Version 3).</title>
        <authorList>
            <person name="Zhang J."/>
            <person name="Kudrna D."/>
            <person name="Lee S."/>
            <person name="Talag J."/>
            <person name="Welchert J."/>
            <person name="Wing R.A."/>
        </authorList>
    </citation>
    <scope>NUCLEOTIDE SEQUENCE [LARGE SCALE GENOMIC DNA]</scope>
</reference>
<evidence type="ECO:0000313" key="1">
    <source>
        <dbReference type="EnsemblPlants" id="OGLUM06G19320.1"/>
    </source>
</evidence>
<dbReference type="Gramene" id="OGLUM06G19320.1">
    <property type="protein sequence ID" value="OGLUM06G19320.1"/>
    <property type="gene ID" value="OGLUM06G19320"/>
</dbReference>
<protein>
    <submittedName>
        <fullName evidence="1">Uncharacterized protein</fullName>
    </submittedName>
</protein>
<reference evidence="1" key="1">
    <citation type="submission" date="2015-04" db="UniProtKB">
        <authorList>
            <consortium name="EnsemblPlants"/>
        </authorList>
    </citation>
    <scope>IDENTIFICATION</scope>
</reference>
<name>A0A0E0AAT4_9ORYZ</name>